<dbReference type="AlphaFoldDB" id="A0A1L3NBU9"/>
<proteinExistence type="predicted"/>
<dbReference type="RefSeq" id="WP_236906966.1">
    <property type="nucleotide sequence ID" value="NZ_CP013243.1"/>
</dbReference>
<keyword evidence="1" id="KW-0808">Transferase</keyword>
<dbReference type="Gene3D" id="3.40.630.30">
    <property type="match status" value="1"/>
</dbReference>
<dbReference type="STRING" id="413999.CBO0621"/>
<dbReference type="GO" id="GO:0016740">
    <property type="term" value="F:transferase activity"/>
    <property type="evidence" value="ECO:0007669"/>
    <property type="project" value="UniProtKB-KW"/>
</dbReference>
<protein>
    <submittedName>
        <fullName evidence="1">Acetyltransferase, GNAT family</fullName>
    </submittedName>
</protein>
<evidence type="ECO:0000313" key="2">
    <source>
        <dbReference type="Proteomes" id="UP000182204"/>
    </source>
</evidence>
<gene>
    <name evidence="1" type="ORF">NPD5_1448</name>
</gene>
<organism evidence="1 2">
    <name type="scientific">Clostridium sporogenes</name>
    <dbReference type="NCBI Taxonomy" id="1509"/>
    <lineage>
        <taxon>Bacteria</taxon>
        <taxon>Bacillati</taxon>
        <taxon>Bacillota</taxon>
        <taxon>Clostridia</taxon>
        <taxon>Eubacteriales</taxon>
        <taxon>Clostridiaceae</taxon>
        <taxon>Clostridium</taxon>
    </lineage>
</organism>
<dbReference type="Proteomes" id="UP000182204">
    <property type="component" value="Chromosome"/>
</dbReference>
<dbReference type="EMBL" id="CP013243">
    <property type="protein sequence ID" value="APH13576.1"/>
    <property type="molecule type" value="Genomic_DNA"/>
</dbReference>
<sequence length="65" mass="7796">MNFRKANANDVNELVLLFKNLQDMHSKNVTNIFNQNIDECVLKDYINNVILNENYNFYIVEDKKR</sequence>
<dbReference type="eggNOG" id="COG0456">
    <property type="taxonomic scope" value="Bacteria"/>
</dbReference>
<evidence type="ECO:0000313" key="1">
    <source>
        <dbReference type="EMBL" id="APH13576.1"/>
    </source>
</evidence>
<reference evidence="1 2" key="1">
    <citation type="submission" date="2015-11" db="EMBL/GenBank/DDBJ databases">
        <authorList>
            <person name="Hill K.K."/>
            <person name="Shirey T.B."/>
            <person name="Raphael B."/>
            <person name="Daligault H.E."/>
            <person name="Davenport K.W."/>
            <person name="Bruce D.C."/>
            <person name="Foley B.T."/>
            <person name="Johnson S.L."/>
        </authorList>
    </citation>
    <scope>NUCLEOTIDE SEQUENCE [LARGE SCALE GENOMIC DNA]</scope>
    <source>
        <strain evidence="1 2">CDC_1632</strain>
    </source>
</reference>
<accession>A0A1L3NBU9</accession>
<name>A0A1L3NBU9_CLOSG</name>